<organism evidence="2 3">
    <name type="scientific">Mycobacteroides chelonae</name>
    <name type="common">Mycobacterium chelonae</name>
    <dbReference type="NCBI Taxonomy" id="1774"/>
    <lineage>
        <taxon>Bacteria</taxon>
        <taxon>Bacillati</taxon>
        <taxon>Actinomycetota</taxon>
        <taxon>Actinomycetes</taxon>
        <taxon>Mycobacteriales</taxon>
        <taxon>Mycobacteriaceae</taxon>
        <taxon>Mycobacteroides</taxon>
    </lineage>
</organism>
<dbReference type="Pfam" id="PF13443">
    <property type="entry name" value="HTH_26"/>
    <property type="match status" value="1"/>
</dbReference>
<dbReference type="Gene3D" id="1.10.260.40">
    <property type="entry name" value="lambda repressor-like DNA-binding domains"/>
    <property type="match status" value="1"/>
</dbReference>
<dbReference type="EMBL" id="CP041150">
    <property type="protein sequence ID" value="QDF69399.1"/>
    <property type="molecule type" value="Genomic_DNA"/>
</dbReference>
<accession>A0AB73TY84</accession>
<sequence>MVVDGSRGESRSQAVARRLREELAGRRISVAEVARRLGATQQKLSRRMTGQTPWGVNELDEVCEASGVSSVYVATGIKSLPNGDDDGTAGAPTRARTWDLRIKRPQDGAEDPQVRFCPECGAALP</sequence>
<reference evidence="2 3" key="1">
    <citation type="submission" date="2019-06" db="EMBL/GenBank/DDBJ databases">
        <title>Whole geneome sequnce of Mycobacteroides chelonae M77 isolated from bovine milk from Meghalaya, India.</title>
        <authorList>
            <person name="Vise E."/>
            <person name="Das S."/>
            <person name="Garg A."/>
            <person name="Ghatak S."/>
            <person name="Shakuntala I."/>
            <person name="Milton A.A.P."/>
            <person name="Karam A."/>
            <person name="Sanjukta R."/>
            <person name="Puro K."/>
            <person name="Sen A."/>
        </authorList>
    </citation>
    <scope>NUCLEOTIDE SEQUENCE [LARGE SCALE GENOMIC DNA]</scope>
    <source>
        <strain evidence="2 3">M77</strain>
    </source>
</reference>
<gene>
    <name evidence="2" type="ORF">FJK96_03905</name>
</gene>
<name>A0AB73TY84_MYCCH</name>
<dbReference type="InterPro" id="IPR001387">
    <property type="entry name" value="Cro/C1-type_HTH"/>
</dbReference>
<proteinExistence type="predicted"/>
<protein>
    <submittedName>
        <fullName evidence="2">XRE family transcriptional regulator</fullName>
    </submittedName>
</protein>
<dbReference type="AlphaFoldDB" id="A0AB73TY84"/>
<feature type="domain" description="HTH cro/C1-type" evidence="1">
    <location>
        <begin position="18"/>
        <end position="67"/>
    </location>
</feature>
<dbReference type="Proteomes" id="UP000317728">
    <property type="component" value="Chromosome"/>
</dbReference>
<evidence type="ECO:0000259" key="1">
    <source>
        <dbReference type="Pfam" id="PF13443"/>
    </source>
</evidence>
<dbReference type="GO" id="GO:0003677">
    <property type="term" value="F:DNA binding"/>
    <property type="evidence" value="ECO:0007669"/>
    <property type="project" value="InterPro"/>
</dbReference>
<dbReference type="InterPro" id="IPR010982">
    <property type="entry name" value="Lambda_DNA-bd_dom_sf"/>
</dbReference>
<dbReference type="SUPFAM" id="SSF47413">
    <property type="entry name" value="lambda repressor-like DNA-binding domains"/>
    <property type="match status" value="1"/>
</dbReference>
<dbReference type="CDD" id="cd00093">
    <property type="entry name" value="HTH_XRE"/>
    <property type="match status" value="1"/>
</dbReference>
<evidence type="ECO:0000313" key="2">
    <source>
        <dbReference type="EMBL" id="QDF69399.1"/>
    </source>
</evidence>
<evidence type="ECO:0000313" key="3">
    <source>
        <dbReference type="Proteomes" id="UP000317728"/>
    </source>
</evidence>